<evidence type="ECO:0000256" key="3">
    <source>
        <dbReference type="ARBA" id="ARBA00023199"/>
    </source>
</evidence>
<reference evidence="7 8" key="1">
    <citation type="submission" date="2024-04" db="EMBL/GenBank/DDBJ databases">
        <title>Human intestinal bacterial collection.</title>
        <authorList>
            <person name="Pauvert C."/>
            <person name="Hitch T.C.A."/>
            <person name="Clavel T."/>
        </authorList>
    </citation>
    <scope>NUCLEOTIDE SEQUENCE [LARGE SCALE GENOMIC DNA]</scope>
    <source>
        <strain evidence="7 8">CLA-AA-H145</strain>
    </source>
</reference>
<dbReference type="CDD" id="cd01700">
    <property type="entry name" value="PolY_Pol_V_umuC"/>
    <property type="match status" value="1"/>
</dbReference>
<dbReference type="PROSITE" id="PS50173">
    <property type="entry name" value="UMUC"/>
    <property type="match status" value="1"/>
</dbReference>
<accession>A0ABV1FMJ2</accession>
<comment type="caution">
    <text evidence="7">The sequence shown here is derived from an EMBL/GenBank/DDBJ whole genome shotgun (WGS) entry which is preliminary data.</text>
</comment>
<evidence type="ECO:0000313" key="8">
    <source>
        <dbReference type="Proteomes" id="UP001487296"/>
    </source>
</evidence>
<dbReference type="InterPro" id="IPR043128">
    <property type="entry name" value="Rev_trsase/Diguanyl_cyclase"/>
</dbReference>
<feature type="domain" description="UmuC" evidence="6">
    <location>
        <begin position="8"/>
        <end position="192"/>
    </location>
</feature>
<dbReference type="PANTHER" id="PTHR11076:SF34">
    <property type="entry name" value="PROTEIN UMUC"/>
    <property type="match status" value="1"/>
</dbReference>
<gene>
    <name evidence="7" type="ORF">AAAT34_00985</name>
</gene>
<dbReference type="Gene3D" id="3.30.1490.100">
    <property type="entry name" value="DNA polymerase, Y-family, little finger domain"/>
    <property type="match status" value="1"/>
</dbReference>
<sequence>MMKPNKYYAICDCDSCYCSCERVFRPDLNGKPVVVLSNNDGCVVARSKEAKQLGIPMGIPYYQLAERFPGKEIGVFSSNYELYGDITQRVMEIIRDACPEFYRYSIDEAFCVLDNLPYDALKTWGEELCLKTRQWVDMPISIGIAPTKTLAKCADRFAKDYPAFKHCCVIDTEERRIKALKLFPLKEVWGIGRRYLERLESYGIRTAYDFAMKPRAWVRKELHVTGERTWMELNGIDCIPTEQLATKKSICTSRSFPGMIEDLLGLRTQVSNYAARCAEKLRRQHTVCANIMVFIDTNRFRDDLPQYSNSAMEVLLTPVNSTQEVVDAALRALKRIFIQGYKYKRAGVIVSAISDEGKVQTNFLDFNPEKHEKLKRLTASIDKINKLNGAETVVLGSQQYTAKHGKGKAGSFRDAIKHDFRSHNFTTRWEDIIRVK</sequence>
<proteinExistence type="inferred from homology"/>
<evidence type="ECO:0000313" key="7">
    <source>
        <dbReference type="EMBL" id="MEQ2485624.1"/>
    </source>
</evidence>
<dbReference type="Pfam" id="PF13438">
    <property type="entry name" value="DUF4113"/>
    <property type="match status" value="1"/>
</dbReference>
<keyword evidence="5" id="KW-0742">SOS response</keyword>
<dbReference type="SUPFAM" id="SSF56672">
    <property type="entry name" value="DNA/RNA polymerases"/>
    <property type="match status" value="1"/>
</dbReference>
<evidence type="ECO:0000259" key="6">
    <source>
        <dbReference type="PROSITE" id="PS50173"/>
    </source>
</evidence>
<dbReference type="Gene3D" id="3.40.1170.60">
    <property type="match status" value="1"/>
</dbReference>
<evidence type="ECO:0000256" key="5">
    <source>
        <dbReference type="ARBA" id="ARBA00023236"/>
    </source>
</evidence>
<protein>
    <submittedName>
        <fullName evidence="7">Y-family DNA polymerase</fullName>
    </submittedName>
</protein>
<dbReference type="Pfam" id="PF11799">
    <property type="entry name" value="IMS_C"/>
    <property type="match status" value="1"/>
</dbReference>
<evidence type="ECO:0000256" key="1">
    <source>
        <dbReference type="ARBA" id="ARBA00010945"/>
    </source>
</evidence>
<dbReference type="Proteomes" id="UP001487296">
    <property type="component" value="Unassembled WGS sequence"/>
</dbReference>
<dbReference type="RefSeq" id="WP_252344820.1">
    <property type="nucleotide sequence ID" value="NZ_JAHKBE010000001.1"/>
</dbReference>
<dbReference type="PANTHER" id="PTHR11076">
    <property type="entry name" value="DNA REPAIR POLYMERASE UMUC / TRANSFERASE FAMILY MEMBER"/>
    <property type="match status" value="1"/>
</dbReference>
<evidence type="ECO:0000256" key="2">
    <source>
        <dbReference type="ARBA" id="ARBA00022763"/>
    </source>
</evidence>
<comment type="similarity">
    <text evidence="1">Belongs to the DNA polymerase type-Y family.</text>
</comment>
<dbReference type="InterPro" id="IPR017961">
    <property type="entry name" value="DNA_pol_Y-fam_little_finger"/>
</dbReference>
<keyword evidence="3" id="KW-0741">SOS mutagenesis</keyword>
<dbReference type="Gene3D" id="1.10.150.20">
    <property type="entry name" value="5' to 3' exonuclease, C-terminal subdomain"/>
    <property type="match status" value="1"/>
</dbReference>
<dbReference type="EMBL" id="JBBNFP010000002">
    <property type="protein sequence ID" value="MEQ2485624.1"/>
    <property type="molecule type" value="Genomic_DNA"/>
</dbReference>
<dbReference type="InterPro" id="IPR036775">
    <property type="entry name" value="DNA_pol_Y-fam_lit_finger_sf"/>
</dbReference>
<dbReference type="InterPro" id="IPR025188">
    <property type="entry name" value="DUF4113"/>
</dbReference>
<keyword evidence="4" id="KW-0234">DNA repair</keyword>
<dbReference type="InterPro" id="IPR050116">
    <property type="entry name" value="DNA_polymerase-Y"/>
</dbReference>
<dbReference type="Gene3D" id="3.30.70.270">
    <property type="match status" value="1"/>
</dbReference>
<dbReference type="InterPro" id="IPR043502">
    <property type="entry name" value="DNA/RNA_pol_sf"/>
</dbReference>
<keyword evidence="8" id="KW-1185">Reference proteome</keyword>
<keyword evidence="2" id="KW-0227">DNA damage</keyword>
<organism evidence="7 8">
    <name type="scientific">Hallella faecis</name>
    <dbReference type="NCBI Taxonomy" id="2841596"/>
    <lineage>
        <taxon>Bacteria</taxon>
        <taxon>Pseudomonadati</taxon>
        <taxon>Bacteroidota</taxon>
        <taxon>Bacteroidia</taxon>
        <taxon>Bacteroidales</taxon>
        <taxon>Prevotellaceae</taxon>
        <taxon>Hallella</taxon>
    </lineage>
</organism>
<name>A0ABV1FMJ2_9BACT</name>
<dbReference type="InterPro" id="IPR001126">
    <property type="entry name" value="UmuC"/>
</dbReference>
<dbReference type="Pfam" id="PF00817">
    <property type="entry name" value="IMS"/>
    <property type="match status" value="1"/>
</dbReference>
<evidence type="ECO:0000256" key="4">
    <source>
        <dbReference type="ARBA" id="ARBA00023204"/>
    </source>
</evidence>